<dbReference type="Proteomes" id="UP000029736">
    <property type="component" value="Unassembled WGS sequence"/>
</dbReference>
<comment type="caution">
    <text evidence="4">The sequence shown here is derived from an EMBL/GenBank/DDBJ whole genome shotgun (WGS) entry which is preliminary data.</text>
</comment>
<dbReference type="Gene3D" id="1.20.120.1760">
    <property type="match status" value="1"/>
</dbReference>
<feature type="transmembrane region" description="Helical" evidence="3">
    <location>
        <begin position="182"/>
        <end position="201"/>
    </location>
</feature>
<sequence length="206" mass="22878">MLTALTALGQAGLWWPMLGVSLITFVWLLAAHAPTLRQLRPIGGYANWVTLARWALLLYAAYSYPQWSDYIVFLLFLTVIISDGIDGYLARRYQQSTAVGSLLDVETDALMSALLAGIHYQEDIVGGWILLAGGMRYGYVWLLYLLGWENHKGADNPNARWIGATFISVLMGPFIAPEWLSVPALVVGSLLVTYSFGYSLWGQRKA</sequence>
<dbReference type="InterPro" id="IPR000462">
    <property type="entry name" value="CDP-OH_P_trans"/>
</dbReference>
<name>A0A098S6S4_9BACT</name>
<dbReference type="InterPro" id="IPR043130">
    <property type="entry name" value="CDP-OH_PTrfase_TM_dom"/>
</dbReference>
<keyword evidence="3" id="KW-1133">Transmembrane helix</keyword>
<keyword evidence="3" id="KW-0812">Transmembrane</keyword>
<dbReference type="STRING" id="1524460.IX84_17005"/>
<dbReference type="Pfam" id="PF01066">
    <property type="entry name" value="CDP-OH_P_transf"/>
    <property type="match status" value="1"/>
</dbReference>
<gene>
    <name evidence="4" type="ORF">IX84_17005</name>
</gene>
<evidence type="ECO:0000313" key="5">
    <source>
        <dbReference type="Proteomes" id="UP000029736"/>
    </source>
</evidence>
<feature type="transmembrane region" description="Helical" evidence="3">
    <location>
        <begin position="45"/>
        <end position="64"/>
    </location>
</feature>
<organism evidence="4 5">
    <name type="scientific">Phaeodactylibacter xiamenensis</name>
    <dbReference type="NCBI Taxonomy" id="1524460"/>
    <lineage>
        <taxon>Bacteria</taxon>
        <taxon>Pseudomonadati</taxon>
        <taxon>Bacteroidota</taxon>
        <taxon>Saprospiria</taxon>
        <taxon>Saprospirales</taxon>
        <taxon>Haliscomenobacteraceae</taxon>
        <taxon>Phaeodactylibacter</taxon>
    </lineage>
</organism>
<reference evidence="4 5" key="1">
    <citation type="journal article" date="2014" name="Int. J. Syst. Evol. Microbiol.">
        <title>Phaeodactylibacter xiamenensis gen. nov., sp. nov., a member of the family Saprospiraceae isolated from the marine alga Phaeodactylum tricornutum.</title>
        <authorList>
            <person name="Chen Z.Jr."/>
            <person name="Lei X."/>
            <person name="Lai Q."/>
            <person name="Li Y."/>
            <person name="Zhang B."/>
            <person name="Zhang J."/>
            <person name="Zhang H."/>
            <person name="Yang L."/>
            <person name="Zheng W."/>
            <person name="Tian Y."/>
            <person name="Yu Z."/>
            <person name="Xu H.Jr."/>
            <person name="Zheng T."/>
        </authorList>
    </citation>
    <scope>NUCLEOTIDE SEQUENCE [LARGE SCALE GENOMIC DNA]</scope>
    <source>
        <strain evidence="4 5">KD52</strain>
    </source>
</reference>
<accession>A0A098S6S4</accession>
<feature type="transmembrane region" description="Helical" evidence="3">
    <location>
        <begin position="12"/>
        <end position="33"/>
    </location>
</feature>
<dbReference type="GO" id="GO:0016020">
    <property type="term" value="C:membrane"/>
    <property type="evidence" value="ECO:0007669"/>
    <property type="project" value="InterPro"/>
</dbReference>
<dbReference type="GO" id="GO:0008654">
    <property type="term" value="P:phospholipid biosynthetic process"/>
    <property type="evidence" value="ECO:0007669"/>
    <property type="project" value="InterPro"/>
</dbReference>
<dbReference type="InterPro" id="IPR048254">
    <property type="entry name" value="CDP_ALCOHOL_P_TRANSF_CS"/>
</dbReference>
<feature type="transmembrane region" description="Helical" evidence="3">
    <location>
        <begin position="158"/>
        <end position="176"/>
    </location>
</feature>
<dbReference type="GO" id="GO:0016780">
    <property type="term" value="F:phosphotransferase activity, for other substituted phosphate groups"/>
    <property type="evidence" value="ECO:0007669"/>
    <property type="project" value="InterPro"/>
</dbReference>
<evidence type="ECO:0000256" key="2">
    <source>
        <dbReference type="RuleBase" id="RU003750"/>
    </source>
</evidence>
<evidence type="ECO:0008006" key="6">
    <source>
        <dbReference type="Google" id="ProtNLM"/>
    </source>
</evidence>
<proteinExistence type="inferred from homology"/>
<comment type="similarity">
    <text evidence="2">Belongs to the CDP-alcohol phosphatidyltransferase class-I family.</text>
</comment>
<evidence type="ECO:0000256" key="3">
    <source>
        <dbReference type="SAM" id="Phobius"/>
    </source>
</evidence>
<dbReference type="PROSITE" id="PS00379">
    <property type="entry name" value="CDP_ALCOHOL_P_TRANSF"/>
    <property type="match status" value="1"/>
</dbReference>
<dbReference type="AlphaFoldDB" id="A0A098S6S4"/>
<evidence type="ECO:0000256" key="1">
    <source>
        <dbReference type="ARBA" id="ARBA00022679"/>
    </source>
</evidence>
<keyword evidence="3" id="KW-0472">Membrane</keyword>
<feature type="transmembrane region" description="Helical" evidence="3">
    <location>
        <begin position="126"/>
        <end position="146"/>
    </location>
</feature>
<dbReference type="EMBL" id="JPOS01000038">
    <property type="protein sequence ID" value="KGE87323.1"/>
    <property type="molecule type" value="Genomic_DNA"/>
</dbReference>
<keyword evidence="1 2" id="KW-0808">Transferase</keyword>
<evidence type="ECO:0000313" key="4">
    <source>
        <dbReference type="EMBL" id="KGE87323.1"/>
    </source>
</evidence>
<keyword evidence="5" id="KW-1185">Reference proteome</keyword>
<protein>
    <recommendedName>
        <fullName evidence="6">CDP-alcohol phosphatidyltransferase</fullName>
    </recommendedName>
</protein>
<feature type="transmembrane region" description="Helical" evidence="3">
    <location>
        <begin position="70"/>
        <end position="90"/>
    </location>
</feature>